<feature type="domain" description="DUF2914" evidence="2">
    <location>
        <begin position="280"/>
        <end position="347"/>
    </location>
</feature>
<gene>
    <name evidence="3" type="ORF">A2758_02760</name>
</gene>
<dbReference type="Pfam" id="PF11141">
    <property type="entry name" value="DUF2914"/>
    <property type="match status" value="1"/>
</dbReference>
<dbReference type="InterPro" id="IPR022606">
    <property type="entry name" value="DUF2914"/>
</dbReference>
<feature type="transmembrane region" description="Helical" evidence="1">
    <location>
        <begin position="44"/>
        <end position="64"/>
    </location>
</feature>
<evidence type="ECO:0000256" key="1">
    <source>
        <dbReference type="SAM" id="Phobius"/>
    </source>
</evidence>
<protein>
    <recommendedName>
        <fullName evidence="2">DUF2914 domain-containing protein</fullName>
    </recommendedName>
</protein>
<feature type="transmembrane region" description="Helical" evidence="1">
    <location>
        <begin position="104"/>
        <end position="123"/>
    </location>
</feature>
<comment type="caution">
    <text evidence="3">The sequence shown here is derived from an EMBL/GenBank/DDBJ whole genome shotgun (WGS) entry which is preliminary data.</text>
</comment>
<sequence length="362" mass="41936">MKERIENLKSWYEERERKFSAFFLLFGFVFDSFTLNRIDSLIDNLWLGANLLVIGICLIFINRSENIGEEGNWKRFWFFNILQFSFGALLGASFIFYFRSAALAVSWPFLLILLVALVGNEIWKKHYERLVLQLSFLYLSLFVFATFLLPVIIRKMGVLVFLGSGILSLVLFRLFIIILNRFAKEKFKQSWKKIWIAIGAIFLGMNLLYFTNLIPPIPLSLKDAGIYHNVEKLAGGNYRVLEEEEKGIMRYFDWRPEVHLIPGNTLFAYSAIFSPADLDTGIVHEWQHYDEAKDEWVTASRIPLRLSGGRAEGYRTFSSKTLLPEGKWRVNVTTSRGQVIGRINFEIISAQNMPIIRAVVKD</sequence>
<evidence type="ECO:0000313" key="3">
    <source>
        <dbReference type="EMBL" id="OHA91355.1"/>
    </source>
</evidence>
<feature type="transmembrane region" description="Helical" evidence="1">
    <location>
        <begin position="130"/>
        <end position="153"/>
    </location>
</feature>
<keyword evidence="1" id="KW-0472">Membrane</keyword>
<feature type="transmembrane region" description="Helical" evidence="1">
    <location>
        <begin position="159"/>
        <end position="182"/>
    </location>
</feature>
<organism evidence="3 4">
    <name type="scientific">Candidatus Zambryskibacteria bacterium RIFCSPHIGHO2_01_FULL_49_18</name>
    <dbReference type="NCBI Taxonomy" id="1802740"/>
    <lineage>
        <taxon>Bacteria</taxon>
        <taxon>Candidatus Zambryskiibacteriota</taxon>
    </lineage>
</organism>
<feature type="transmembrane region" description="Helical" evidence="1">
    <location>
        <begin position="194"/>
        <end position="214"/>
    </location>
</feature>
<evidence type="ECO:0000259" key="2">
    <source>
        <dbReference type="Pfam" id="PF11141"/>
    </source>
</evidence>
<dbReference type="Proteomes" id="UP000178612">
    <property type="component" value="Unassembled WGS sequence"/>
</dbReference>
<dbReference type="EMBL" id="MHVJ01000013">
    <property type="protein sequence ID" value="OHA91355.1"/>
    <property type="molecule type" value="Genomic_DNA"/>
</dbReference>
<feature type="transmembrane region" description="Helical" evidence="1">
    <location>
        <begin position="21"/>
        <end position="38"/>
    </location>
</feature>
<reference evidence="3 4" key="1">
    <citation type="journal article" date="2016" name="Nat. Commun.">
        <title>Thousands of microbial genomes shed light on interconnected biogeochemical processes in an aquifer system.</title>
        <authorList>
            <person name="Anantharaman K."/>
            <person name="Brown C.T."/>
            <person name="Hug L.A."/>
            <person name="Sharon I."/>
            <person name="Castelle C.J."/>
            <person name="Probst A.J."/>
            <person name="Thomas B.C."/>
            <person name="Singh A."/>
            <person name="Wilkins M.J."/>
            <person name="Karaoz U."/>
            <person name="Brodie E.L."/>
            <person name="Williams K.H."/>
            <person name="Hubbard S.S."/>
            <person name="Banfield J.F."/>
        </authorList>
    </citation>
    <scope>NUCLEOTIDE SEQUENCE [LARGE SCALE GENOMIC DNA]</scope>
</reference>
<accession>A0A1G2T242</accession>
<proteinExistence type="predicted"/>
<feature type="transmembrane region" description="Helical" evidence="1">
    <location>
        <begin position="76"/>
        <end position="98"/>
    </location>
</feature>
<dbReference type="AlphaFoldDB" id="A0A1G2T242"/>
<evidence type="ECO:0000313" key="4">
    <source>
        <dbReference type="Proteomes" id="UP000178612"/>
    </source>
</evidence>
<name>A0A1G2T242_9BACT</name>
<keyword evidence="1" id="KW-1133">Transmembrane helix</keyword>
<keyword evidence="1" id="KW-0812">Transmembrane</keyword>